<name>A0A4U9RSK6_HATHI</name>
<sequence>MIHKETMVYIESEYSIIHETPCEFCGKNFKIEDMSVEFIEGTPHHFCYCTCNNCGNEKMFVFLAPYFKKEELIQYTVNGLLN</sequence>
<dbReference type="EMBL" id="LR590481">
    <property type="protein sequence ID" value="VTQ94621.1"/>
    <property type="molecule type" value="Genomic_DNA"/>
</dbReference>
<proteinExistence type="predicted"/>
<dbReference type="RefSeq" id="WP_138210889.1">
    <property type="nucleotide sequence ID" value="NZ_CBCRUQ010000002.1"/>
</dbReference>
<reference evidence="1 2" key="1">
    <citation type="submission" date="2019-05" db="EMBL/GenBank/DDBJ databases">
        <authorList>
            <consortium name="Pathogen Informatics"/>
        </authorList>
    </citation>
    <scope>NUCLEOTIDE SEQUENCE [LARGE SCALE GENOMIC DNA]</scope>
    <source>
        <strain evidence="1 2">NCTC503</strain>
    </source>
</reference>
<evidence type="ECO:0000313" key="2">
    <source>
        <dbReference type="Proteomes" id="UP000308489"/>
    </source>
</evidence>
<organism evidence="1 2">
    <name type="scientific">Hathewaya histolytica</name>
    <name type="common">Clostridium histolyticum</name>
    <dbReference type="NCBI Taxonomy" id="1498"/>
    <lineage>
        <taxon>Bacteria</taxon>
        <taxon>Bacillati</taxon>
        <taxon>Bacillota</taxon>
        <taxon>Clostridia</taxon>
        <taxon>Eubacteriales</taxon>
        <taxon>Clostridiaceae</taxon>
        <taxon>Hathewaya</taxon>
    </lineage>
</organism>
<dbReference type="Proteomes" id="UP000308489">
    <property type="component" value="Chromosome 1"/>
</dbReference>
<gene>
    <name evidence="1" type="ORF">NCTC503_02355</name>
</gene>
<accession>A0A4U9RSK6</accession>
<keyword evidence="2" id="KW-1185">Reference proteome</keyword>
<evidence type="ECO:0000313" key="1">
    <source>
        <dbReference type="EMBL" id="VTQ94621.1"/>
    </source>
</evidence>
<dbReference type="AlphaFoldDB" id="A0A4U9RSK6"/>
<dbReference type="OrthoDB" id="1913450at2"/>
<protein>
    <submittedName>
        <fullName evidence="1">Putative metal-binding protein</fullName>
    </submittedName>
</protein>
<dbReference type="KEGG" id="hhw:NCTC503_02355"/>